<dbReference type="EMBL" id="AYKW01000013">
    <property type="protein sequence ID" value="PIL30848.1"/>
    <property type="molecule type" value="Genomic_DNA"/>
</dbReference>
<sequence>MALLPQLSCVIAAVDASVSPPISTGTRRRAVPPTLPPQAPGHLLRPIPLATQLQVPPLPPAPSLSPCRLPVLALPLRPKRTQRPAPGRPRASPSVVPRASAKAPQRRLHLPSRPRERHPARRVRGSGRAAHHHPPFGSLRACRRST</sequence>
<accession>A0A2G8SB67</accession>
<evidence type="ECO:0000313" key="2">
    <source>
        <dbReference type="EMBL" id="PIL30848.1"/>
    </source>
</evidence>
<gene>
    <name evidence="2" type="ORF">GSI_07016</name>
</gene>
<name>A0A2G8SB67_9APHY</name>
<evidence type="ECO:0000313" key="3">
    <source>
        <dbReference type="Proteomes" id="UP000230002"/>
    </source>
</evidence>
<feature type="region of interest" description="Disordered" evidence="1">
    <location>
        <begin position="20"/>
        <end position="44"/>
    </location>
</feature>
<organism evidence="2 3">
    <name type="scientific">Ganoderma sinense ZZ0214-1</name>
    <dbReference type="NCBI Taxonomy" id="1077348"/>
    <lineage>
        <taxon>Eukaryota</taxon>
        <taxon>Fungi</taxon>
        <taxon>Dikarya</taxon>
        <taxon>Basidiomycota</taxon>
        <taxon>Agaricomycotina</taxon>
        <taxon>Agaricomycetes</taxon>
        <taxon>Polyporales</taxon>
        <taxon>Polyporaceae</taxon>
        <taxon>Ganoderma</taxon>
    </lineage>
</organism>
<comment type="caution">
    <text evidence="2">The sequence shown here is derived from an EMBL/GenBank/DDBJ whole genome shotgun (WGS) entry which is preliminary data.</text>
</comment>
<dbReference type="AlphaFoldDB" id="A0A2G8SB67"/>
<feature type="compositionally biased region" description="Basic residues" evidence="1">
    <location>
        <begin position="104"/>
        <end position="134"/>
    </location>
</feature>
<protein>
    <submittedName>
        <fullName evidence="2">Uncharacterized protein</fullName>
    </submittedName>
</protein>
<reference evidence="2 3" key="1">
    <citation type="journal article" date="2015" name="Sci. Rep.">
        <title>Chromosome-level genome map provides insights into diverse defense mechanisms in the medicinal fungus Ganoderma sinense.</title>
        <authorList>
            <person name="Zhu Y."/>
            <person name="Xu J."/>
            <person name="Sun C."/>
            <person name="Zhou S."/>
            <person name="Xu H."/>
            <person name="Nelson D.R."/>
            <person name="Qian J."/>
            <person name="Song J."/>
            <person name="Luo H."/>
            <person name="Xiang L."/>
            <person name="Li Y."/>
            <person name="Xu Z."/>
            <person name="Ji A."/>
            <person name="Wang L."/>
            <person name="Lu S."/>
            <person name="Hayward A."/>
            <person name="Sun W."/>
            <person name="Li X."/>
            <person name="Schwartz D.C."/>
            <person name="Wang Y."/>
            <person name="Chen S."/>
        </authorList>
    </citation>
    <scope>NUCLEOTIDE SEQUENCE [LARGE SCALE GENOMIC DNA]</scope>
    <source>
        <strain evidence="2 3">ZZ0214-1</strain>
    </source>
</reference>
<proteinExistence type="predicted"/>
<evidence type="ECO:0000256" key="1">
    <source>
        <dbReference type="SAM" id="MobiDB-lite"/>
    </source>
</evidence>
<feature type="compositionally biased region" description="Low complexity" evidence="1">
    <location>
        <begin position="83"/>
        <end position="94"/>
    </location>
</feature>
<keyword evidence="3" id="KW-1185">Reference proteome</keyword>
<feature type="region of interest" description="Disordered" evidence="1">
    <location>
        <begin position="75"/>
        <end position="146"/>
    </location>
</feature>
<dbReference type="Proteomes" id="UP000230002">
    <property type="component" value="Unassembled WGS sequence"/>
</dbReference>